<proteinExistence type="predicted"/>
<feature type="compositionally biased region" description="Basic and acidic residues" evidence="1">
    <location>
        <begin position="263"/>
        <end position="272"/>
    </location>
</feature>
<keyword evidence="2" id="KW-1133">Transmembrane helix</keyword>
<protein>
    <submittedName>
        <fullName evidence="3">Uncharacterized protein</fullName>
    </submittedName>
</protein>
<reference evidence="4" key="1">
    <citation type="journal article" date="2019" name="Int. J. Syst. Evol. Microbiol.">
        <title>The Global Catalogue of Microorganisms (GCM) 10K type strain sequencing project: providing services to taxonomists for standard genome sequencing and annotation.</title>
        <authorList>
            <consortium name="The Broad Institute Genomics Platform"/>
            <consortium name="The Broad Institute Genome Sequencing Center for Infectious Disease"/>
            <person name="Wu L."/>
            <person name="Ma J."/>
        </authorList>
    </citation>
    <scope>NUCLEOTIDE SEQUENCE [LARGE SCALE GENOMIC DNA]</scope>
    <source>
        <strain evidence="4">IBRC-M 10906</strain>
    </source>
</reference>
<feature type="compositionally biased region" description="Low complexity" evidence="1">
    <location>
        <begin position="226"/>
        <end position="247"/>
    </location>
</feature>
<evidence type="ECO:0000313" key="3">
    <source>
        <dbReference type="EMBL" id="MFD2802970.1"/>
    </source>
</evidence>
<dbReference type="RefSeq" id="WP_377395358.1">
    <property type="nucleotide sequence ID" value="NZ_JBHSAN010000054.1"/>
</dbReference>
<organism evidence="3 4">
    <name type="scientific">Prauserella oleivorans</name>
    <dbReference type="NCBI Taxonomy" id="1478153"/>
    <lineage>
        <taxon>Bacteria</taxon>
        <taxon>Bacillati</taxon>
        <taxon>Actinomycetota</taxon>
        <taxon>Actinomycetes</taxon>
        <taxon>Pseudonocardiales</taxon>
        <taxon>Pseudonocardiaceae</taxon>
        <taxon>Prauserella</taxon>
    </lineage>
</organism>
<evidence type="ECO:0000256" key="1">
    <source>
        <dbReference type="SAM" id="MobiDB-lite"/>
    </source>
</evidence>
<feature type="compositionally biased region" description="Low complexity" evidence="1">
    <location>
        <begin position="297"/>
        <end position="313"/>
    </location>
</feature>
<keyword evidence="2" id="KW-0472">Membrane</keyword>
<feature type="region of interest" description="Disordered" evidence="1">
    <location>
        <begin position="222"/>
        <end position="327"/>
    </location>
</feature>
<gene>
    <name evidence="3" type="ORF">ACFS2C_26610</name>
</gene>
<comment type="caution">
    <text evidence="3">The sequence shown here is derived from an EMBL/GenBank/DDBJ whole genome shotgun (WGS) entry which is preliminary data.</text>
</comment>
<sequence>MANELPDVLPLLLRGSWTRHTSGFRDTKWDLALCLTDLPLRRDDGEVIVAELDCSRRVALISVPAVGGMNLRRRLHSLLVPLVAHLRGRQQAGDIAEHGRYRVHNGEQDGEVEVGLPSRTGMLRLLSGMVRANRPWRLVVGPVHRAGRCAHRYGVRGLLYSCIWLPATAMGPVRLAGTALAALVVLGGWIIVNHSLWERRPGNPRVAARDVRLRNAGTVATVGVERSSSSPPCSPWRSPRPGSSSRRIFWRPTSAGRAPVRLPGDRPDGEHTRHGRGRGRLRAGRRHDRPVGDLRLPGTGAAPAGSTAAGAAGDVRRLPGARIRSAG</sequence>
<keyword evidence="4" id="KW-1185">Reference proteome</keyword>
<feature type="transmembrane region" description="Helical" evidence="2">
    <location>
        <begin position="175"/>
        <end position="192"/>
    </location>
</feature>
<name>A0ABW5WIQ3_9PSEU</name>
<feature type="compositionally biased region" description="Basic residues" evidence="1">
    <location>
        <begin position="273"/>
        <end position="288"/>
    </location>
</feature>
<evidence type="ECO:0000256" key="2">
    <source>
        <dbReference type="SAM" id="Phobius"/>
    </source>
</evidence>
<dbReference type="Proteomes" id="UP001597478">
    <property type="component" value="Unassembled WGS sequence"/>
</dbReference>
<accession>A0ABW5WIQ3</accession>
<keyword evidence="2" id="KW-0812">Transmembrane</keyword>
<evidence type="ECO:0000313" key="4">
    <source>
        <dbReference type="Proteomes" id="UP001597478"/>
    </source>
</evidence>
<dbReference type="EMBL" id="JBHUOF010000049">
    <property type="protein sequence ID" value="MFD2802970.1"/>
    <property type="molecule type" value="Genomic_DNA"/>
</dbReference>